<organism evidence="1 2">
    <name type="scientific">Dictyobacter kobayashii</name>
    <dbReference type="NCBI Taxonomy" id="2014872"/>
    <lineage>
        <taxon>Bacteria</taxon>
        <taxon>Bacillati</taxon>
        <taxon>Chloroflexota</taxon>
        <taxon>Ktedonobacteria</taxon>
        <taxon>Ktedonobacterales</taxon>
        <taxon>Dictyobacteraceae</taxon>
        <taxon>Dictyobacter</taxon>
    </lineage>
</organism>
<keyword evidence="2" id="KW-1185">Reference proteome</keyword>
<dbReference type="AlphaFoldDB" id="A0A402ATY7"/>
<sequence length="283" mass="32091">MDGSSAHPEGYKEYKERNTDSRTNEELFLLALNDDDEIAWEAITELQRRGNRDIFEQAHQFCISSETKKRRVGADILGQLGLLERPFHEEIFVVLLAMLQQEQESEVLKSVAVALGHRNDPRAIKALARLKHHPDEAVRFGMVFGLMGYEDELAIQTLIECSTDIDVDVRDWATFALGSQIELDTLAIREALLARLNDTDENTRSEAIVGLAQRGDPHMVEPLIADLEQGWISNAALEAAAEIGDPRLYPILQQLQLTWADDNDEWLYKRLLEAIESCRPVQK</sequence>
<proteinExistence type="predicted"/>
<comment type="caution">
    <text evidence="1">The sequence shown here is derived from an EMBL/GenBank/DDBJ whole genome shotgun (WGS) entry which is preliminary data.</text>
</comment>
<evidence type="ECO:0000313" key="2">
    <source>
        <dbReference type="Proteomes" id="UP000287188"/>
    </source>
</evidence>
<dbReference type="InterPro" id="IPR011989">
    <property type="entry name" value="ARM-like"/>
</dbReference>
<reference evidence="2" key="1">
    <citation type="submission" date="2018-12" db="EMBL/GenBank/DDBJ databases">
        <title>Tengunoibacter tsumagoiensis gen. nov., sp. nov., Dictyobacter kobayashii sp. nov., D. alpinus sp. nov., and D. joshuensis sp. nov. and description of Dictyobacteraceae fam. nov. within the order Ktedonobacterales isolated from Tengu-no-mugimeshi.</title>
        <authorList>
            <person name="Wang C.M."/>
            <person name="Zheng Y."/>
            <person name="Sakai Y."/>
            <person name="Toyoda A."/>
            <person name="Minakuchi Y."/>
            <person name="Abe K."/>
            <person name="Yokota A."/>
            <person name="Yabe S."/>
        </authorList>
    </citation>
    <scope>NUCLEOTIDE SEQUENCE [LARGE SCALE GENOMIC DNA]</scope>
    <source>
        <strain evidence="2">Uno11</strain>
    </source>
</reference>
<name>A0A402ATY7_9CHLR</name>
<dbReference type="PANTHER" id="PTHR12697">
    <property type="entry name" value="PBS LYASE HEAT-LIKE PROTEIN"/>
    <property type="match status" value="1"/>
</dbReference>
<dbReference type="OrthoDB" id="278248at2"/>
<dbReference type="Pfam" id="PF13646">
    <property type="entry name" value="HEAT_2"/>
    <property type="match status" value="2"/>
</dbReference>
<dbReference type="Gene3D" id="1.25.10.10">
    <property type="entry name" value="Leucine-rich Repeat Variant"/>
    <property type="match status" value="1"/>
</dbReference>
<dbReference type="EMBL" id="BIFS01000002">
    <property type="protein sequence ID" value="GCE22626.1"/>
    <property type="molecule type" value="Genomic_DNA"/>
</dbReference>
<dbReference type="SUPFAM" id="SSF48371">
    <property type="entry name" value="ARM repeat"/>
    <property type="match status" value="1"/>
</dbReference>
<dbReference type="RefSeq" id="WP_126555662.1">
    <property type="nucleotide sequence ID" value="NZ_BIFS01000002.1"/>
</dbReference>
<dbReference type="PANTHER" id="PTHR12697:SF5">
    <property type="entry name" value="DEOXYHYPUSINE HYDROXYLASE"/>
    <property type="match status" value="1"/>
</dbReference>
<dbReference type="InterPro" id="IPR016024">
    <property type="entry name" value="ARM-type_fold"/>
</dbReference>
<protein>
    <recommendedName>
        <fullName evidence="3">Phycocyanobilin lyase</fullName>
    </recommendedName>
</protein>
<dbReference type="GO" id="GO:0016491">
    <property type="term" value="F:oxidoreductase activity"/>
    <property type="evidence" value="ECO:0007669"/>
    <property type="project" value="TreeGrafter"/>
</dbReference>
<gene>
    <name evidence="1" type="ORF">KDK_64260</name>
</gene>
<evidence type="ECO:0000313" key="1">
    <source>
        <dbReference type="EMBL" id="GCE22626.1"/>
    </source>
</evidence>
<dbReference type="Proteomes" id="UP000287188">
    <property type="component" value="Unassembled WGS sequence"/>
</dbReference>
<accession>A0A402ATY7</accession>
<evidence type="ECO:0008006" key="3">
    <source>
        <dbReference type="Google" id="ProtNLM"/>
    </source>
</evidence>